<name>K6VA37_9MICO</name>
<dbReference type="Pfam" id="PF04203">
    <property type="entry name" value="Sortase"/>
    <property type="match status" value="1"/>
</dbReference>
<dbReference type="EMBL" id="BAGZ01000018">
    <property type="protein sequence ID" value="GAB79088.1"/>
    <property type="molecule type" value="Genomic_DNA"/>
</dbReference>
<dbReference type="InterPro" id="IPR023365">
    <property type="entry name" value="Sortase_dom-sf"/>
</dbReference>
<accession>K6VA37</accession>
<keyword evidence="4" id="KW-1133">Transmembrane helix</keyword>
<keyword evidence="1" id="KW-0378">Hydrolase</keyword>
<feature type="active site" description="Proton donor/acceptor" evidence="2">
    <location>
        <position position="147"/>
    </location>
</feature>
<dbReference type="Gene3D" id="2.40.260.10">
    <property type="entry name" value="Sortase"/>
    <property type="match status" value="1"/>
</dbReference>
<proteinExistence type="predicted"/>
<keyword evidence="4" id="KW-0812">Transmembrane</keyword>
<dbReference type="Proteomes" id="UP000008495">
    <property type="component" value="Unassembled WGS sequence"/>
</dbReference>
<dbReference type="InterPro" id="IPR005754">
    <property type="entry name" value="Sortase"/>
</dbReference>
<dbReference type="CDD" id="cd05830">
    <property type="entry name" value="Sortase_E"/>
    <property type="match status" value="1"/>
</dbReference>
<sequence length="264" mass="27867">MTSETGADPETPTQRRTGAVVTGIIGELLITFGLLVLLFVGWQVWWVTRAASQASATVVSDLGREFADPALTGTSSTPGPAPATASALTNAGTPTGKAFGLITVPRLGNGPQPVLQGTSTAQLDKGIGHDPTSAMPGQIGNFATAGHRDTYSHPYNRIDALREGDSIVVEVKDGWSVYRVDNSKIVLPHQVEVFAPVPDRVGATPTESWMTLIACEPHWTAQKRWVVHAKLQHWVPRSPATPDAAASPVVRAALAAPTDHPTGH</sequence>
<dbReference type="NCBIfam" id="TIGR01076">
    <property type="entry name" value="sortase_fam"/>
    <property type="match status" value="1"/>
</dbReference>
<dbReference type="STRING" id="100225.SAMN05421595_2949"/>
<keyword evidence="4" id="KW-0472">Membrane</keyword>
<evidence type="ECO:0000256" key="3">
    <source>
        <dbReference type="SAM" id="MobiDB-lite"/>
    </source>
</evidence>
<dbReference type="AlphaFoldDB" id="K6VA37"/>
<protein>
    <submittedName>
        <fullName evidence="5">Putative peptidase</fullName>
    </submittedName>
</protein>
<feature type="region of interest" description="Disordered" evidence="3">
    <location>
        <begin position="70"/>
        <end position="91"/>
    </location>
</feature>
<evidence type="ECO:0000313" key="5">
    <source>
        <dbReference type="EMBL" id="GAB79088.1"/>
    </source>
</evidence>
<dbReference type="eggNOG" id="COG3764">
    <property type="taxonomic scope" value="Bacteria"/>
</dbReference>
<dbReference type="InterPro" id="IPR042003">
    <property type="entry name" value="Sortase_E"/>
</dbReference>
<dbReference type="InterPro" id="IPR053465">
    <property type="entry name" value="Sortase_Class_E"/>
</dbReference>
<dbReference type="RefSeq" id="WP_006503845.1">
    <property type="nucleotide sequence ID" value="NZ_BAGZ01000018.1"/>
</dbReference>
<comment type="caution">
    <text evidence="5">The sequence shown here is derived from an EMBL/GenBank/DDBJ whole genome shotgun (WGS) entry which is preliminary data.</text>
</comment>
<keyword evidence="6" id="KW-1185">Reference proteome</keyword>
<dbReference type="GO" id="GO:0016787">
    <property type="term" value="F:hydrolase activity"/>
    <property type="evidence" value="ECO:0007669"/>
    <property type="project" value="UniProtKB-KW"/>
</dbReference>
<evidence type="ECO:0000256" key="2">
    <source>
        <dbReference type="PIRSR" id="PIRSR605754-1"/>
    </source>
</evidence>
<organism evidence="5 6">
    <name type="scientific">Austwickia chelonae NBRC 105200</name>
    <dbReference type="NCBI Taxonomy" id="1184607"/>
    <lineage>
        <taxon>Bacteria</taxon>
        <taxon>Bacillati</taxon>
        <taxon>Actinomycetota</taxon>
        <taxon>Actinomycetes</taxon>
        <taxon>Micrococcales</taxon>
        <taxon>Dermatophilaceae</taxon>
        <taxon>Austwickia</taxon>
    </lineage>
</organism>
<feature type="transmembrane region" description="Helical" evidence="4">
    <location>
        <begin position="20"/>
        <end position="42"/>
    </location>
</feature>
<feature type="active site" description="Acyl-thioester intermediate" evidence="2">
    <location>
        <position position="215"/>
    </location>
</feature>
<evidence type="ECO:0000256" key="1">
    <source>
        <dbReference type="ARBA" id="ARBA00022801"/>
    </source>
</evidence>
<dbReference type="NCBIfam" id="NF033747">
    <property type="entry name" value="class_E_sortase"/>
    <property type="match status" value="1"/>
</dbReference>
<gene>
    <name evidence="5" type="ORF">AUCHE_18_00890</name>
</gene>
<feature type="compositionally biased region" description="Low complexity" evidence="3">
    <location>
        <begin position="72"/>
        <end position="87"/>
    </location>
</feature>
<reference evidence="5 6" key="1">
    <citation type="submission" date="2012-08" db="EMBL/GenBank/DDBJ databases">
        <title>Whole genome shotgun sequence of Austwickia chelonae NBRC 105200.</title>
        <authorList>
            <person name="Yoshida I."/>
            <person name="Hosoyama A."/>
            <person name="Tsuchikane K."/>
            <person name="Katsumata H."/>
            <person name="Ando Y."/>
            <person name="Ohji S."/>
            <person name="Hamada M."/>
            <person name="Tamura T."/>
            <person name="Yamazoe A."/>
            <person name="Yamazaki S."/>
            <person name="Fujita N."/>
        </authorList>
    </citation>
    <scope>NUCLEOTIDE SEQUENCE [LARGE SCALE GENOMIC DNA]</scope>
    <source>
        <strain evidence="5 6">NBRC 105200</strain>
    </source>
</reference>
<evidence type="ECO:0000313" key="6">
    <source>
        <dbReference type="Proteomes" id="UP000008495"/>
    </source>
</evidence>
<evidence type="ECO:0000256" key="4">
    <source>
        <dbReference type="SAM" id="Phobius"/>
    </source>
</evidence>
<dbReference type="SUPFAM" id="SSF63817">
    <property type="entry name" value="Sortase"/>
    <property type="match status" value="1"/>
</dbReference>